<evidence type="ECO:0000313" key="1">
    <source>
        <dbReference type="EMBL" id="GBM48794.1"/>
    </source>
</evidence>
<gene>
    <name evidence="1" type="ORF">AVEN_175712_1</name>
</gene>
<name>A0A4Y2GA08_ARAVE</name>
<dbReference type="AlphaFoldDB" id="A0A4Y2GA08"/>
<dbReference type="Proteomes" id="UP000499080">
    <property type="component" value="Unassembled WGS sequence"/>
</dbReference>
<evidence type="ECO:0000313" key="2">
    <source>
        <dbReference type="Proteomes" id="UP000499080"/>
    </source>
</evidence>
<comment type="caution">
    <text evidence="1">The sequence shown here is derived from an EMBL/GenBank/DDBJ whole genome shotgun (WGS) entry which is preliminary data.</text>
</comment>
<sequence length="85" mass="9376">MVTNLSCKILSIASHYFSHFSGNMWIPHRKKGTSLESNHESIRFGGEGYPHNNGGAAQTSHELSIGIGGNRKEAQLRQAMSHQLE</sequence>
<keyword evidence="2" id="KW-1185">Reference proteome</keyword>
<accession>A0A4Y2GA08</accession>
<proteinExistence type="predicted"/>
<dbReference type="EMBL" id="BGPR01001228">
    <property type="protein sequence ID" value="GBM48794.1"/>
    <property type="molecule type" value="Genomic_DNA"/>
</dbReference>
<reference evidence="1 2" key="1">
    <citation type="journal article" date="2019" name="Sci. Rep.">
        <title>Orb-weaving spider Araneus ventricosus genome elucidates the spidroin gene catalogue.</title>
        <authorList>
            <person name="Kono N."/>
            <person name="Nakamura H."/>
            <person name="Ohtoshi R."/>
            <person name="Moran D.A.P."/>
            <person name="Shinohara A."/>
            <person name="Yoshida Y."/>
            <person name="Fujiwara M."/>
            <person name="Mori M."/>
            <person name="Tomita M."/>
            <person name="Arakawa K."/>
        </authorList>
    </citation>
    <scope>NUCLEOTIDE SEQUENCE [LARGE SCALE GENOMIC DNA]</scope>
</reference>
<organism evidence="1 2">
    <name type="scientific">Araneus ventricosus</name>
    <name type="common">Orbweaver spider</name>
    <name type="synonym">Epeira ventricosa</name>
    <dbReference type="NCBI Taxonomy" id="182803"/>
    <lineage>
        <taxon>Eukaryota</taxon>
        <taxon>Metazoa</taxon>
        <taxon>Ecdysozoa</taxon>
        <taxon>Arthropoda</taxon>
        <taxon>Chelicerata</taxon>
        <taxon>Arachnida</taxon>
        <taxon>Araneae</taxon>
        <taxon>Araneomorphae</taxon>
        <taxon>Entelegynae</taxon>
        <taxon>Araneoidea</taxon>
        <taxon>Araneidae</taxon>
        <taxon>Araneus</taxon>
    </lineage>
</organism>
<protein>
    <submittedName>
        <fullName evidence="1">Uncharacterized protein</fullName>
    </submittedName>
</protein>